<keyword evidence="3" id="KW-0808">Transferase</keyword>
<dbReference type="SMART" id="SM00220">
    <property type="entry name" value="S_TKc"/>
    <property type="match status" value="1"/>
</dbReference>
<dbReference type="PANTHER" id="PTHR44167">
    <property type="entry name" value="OVARIAN-SPECIFIC SERINE/THREONINE-PROTEIN KINASE LOK-RELATED"/>
    <property type="match status" value="1"/>
</dbReference>
<dbReference type="InterPro" id="IPR000719">
    <property type="entry name" value="Prot_kinase_dom"/>
</dbReference>
<reference evidence="3 4" key="1">
    <citation type="journal article" date="2015" name="Genome Biol. Evol.">
        <title>Phylogenomic analyses indicate that early fungi evolved digesting cell walls of algal ancestors of land plants.</title>
        <authorList>
            <person name="Chang Y."/>
            <person name="Wang S."/>
            <person name="Sekimoto S."/>
            <person name="Aerts A.L."/>
            <person name="Choi C."/>
            <person name="Clum A."/>
            <person name="LaButti K.M."/>
            <person name="Lindquist E.A."/>
            <person name="Yee Ngan C."/>
            <person name="Ohm R.A."/>
            <person name="Salamov A.A."/>
            <person name="Grigoriev I.V."/>
            <person name="Spatafora J.W."/>
            <person name="Berbee M.L."/>
        </authorList>
    </citation>
    <scope>NUCLEOTIDE SEQUENCE [LARGE SCALE GENOMIC DNA]</scope>
    <source>
        <strain evidence="3 4">JEL478</strain>
    </source>
</reference>
<organism evidence="3 4">
    <name type="scientific">Gonapodya prolifera (strain JEL478)</name>
    <name type="common">Monoblepharis prolifera</name>
    <dbReference type="NCBI Taxonomy" id="1344416"/>
    <lineage>
        <taxon>Eukaryota</taxon>
        <taxon>Fungi</taxon>
        <taxon>Fungi incertae sedis</taxon>
        <taxon>Chytridiomycota</taxon>
        <taxon>Chytridiomycota incertae sedis</taxon>
        <taxon>Monoblepharidomycetes</taxon>
        <taxon>Monoblepharidales</taxon>
        <taxon>Gonapodyaceae</taxon>
        <taxon>Gonapodya</taxon>
    </lineage>
</organism>
<dbReference type="AlphaFoldDB" id="A0A139ADE5"/>
<proteinExistence type="predicted"/>
<dbReference type="GO" id="GO:0005524">
    <property type="term" value="F:ATP binding"/>
    <property type="evidence" value="ECO:0007669"/>
    <property type="project" value="InterPro"/>
</dbReference>
<evidence type="ECO:0000313" key="3">
    <source>
        <dbReference type="EMBL" id="KXS14465.1"/>
    </source>
</evidence>
<evidence type="ECO:0000259" key="2">
    <source>
        <dbReference type="PROSITE" id="PS50011"/>
    </source>
</evidence>
<feature type="region of interest" description="Disordered" evidence="1">
    <location>
        <begin position="378"/>
        <end position="474"/>
    </location>
</feature>
<sequence length="497" mass="55072">MSSQTVKKRTLMQGMFSEWLVDPEPFAKGGFSNVRRAVELRTGLKAVAKTSSLVVPDHLDQSKPSWFRLLMMRELCTLAYLSTAPHPCVVRVYDAVVSGDKLILFQEEVEGIELVDYVQLAPSEEARYIVYQLLSAIEHMHNARVFHRDLKLDNVIINPKTLSVTVIDFNLSGFAGAVGCQGECVGCMQYVSPQVVIGAAFREEWWETGWCDVWSVGVCAYTLLTGHFPFFSDAADALLLEHKALGSGEELLWPLYQPIPQTAKSFVRRVLDPIQGQALKPAILLRDPWFDEIRHDLATPASVGTPASAVLPWSLPPALPLVLQTPALYDPDHVVQEYAITEFLEVVWPAMGSGGCTHRVAAGPANCVRPAITQEDACRPPLEKKTDSGIDVSSTRTSSRYRWRTKPVQSPSPPPPSSTISQSRTSPPTRRGGRREDVGEFQTPTGRKGTAQQKQSRTPKRKSMSSEKCSQVKEKENSFFNVVAKKARKVLGLKEKA</sequence>
<dbReference type="GO" id="GO:0004674">
    <property type="term" value="F:protein serine/threonine kinase activity"/>
    <property type="evidence" value="ECO:0007669"/>
    <property type="project" value="TreeGrafter"/>
</dbReference>
<evidence type="ECO:0000256" key="1">
    <source>
        <dbReference type="SAM" id="MobiDB-lite"/>
    </source>
</evidence>
<dbReference type="InterPro" id="IPR008271">
    <property type="entry name" value="Ser/Thr_kinase_AS"/>
</dbReference>
<feature type="compositionally biased region" description="Basic and acidic residues" evidence="1">
    <location>
        <begin position="378"/>
        <end position="388"/>
    </location>
</feature>
<dbReference type="EMBL" id="KQ965769">
    <property type="protein sequence ID" value="KXS14465.1"/>
    <property type="molecule type" value="Genomic_DNA"/>
</dbReference>
<dbReference type="InterPro" id="IPR011009">
    <property type="entry name" value="Kinase-like_dom_sf"/>
</dbReference>
<protein>
    <submittedName>
        <fullName evidence="3">Kinase-like protein</fullName>
    </submittedName>
</protein>
<gene>
    <name evidence="3" type="ORF">M427DRAFT_33147</name>
</gene>
<dbReference type="GO" id="GO:0005634">
    <property type="term" value="C:nucleus"/>
    <property type="evidence" value="ECO:0007669"/>
    <property type="project" value="TreeGrafter"/>
</dbReference>
<accession>A0A139ADE5</accession>
<keyword evidence="4" id="KW-1185">Reference proteome</keyword>
<dbReference type="PROSITE" id="PS00108">
    <property type="entry name" value="PROTEIN_KINASE_ST"/>
    <property type="match status" value="1"/>
</dbReference>
<dbReference type="Pfam" id="PF00069">
    <property type="entry name" value="Pkinase"/>
    <property type="match status" value="1"/>
</dbReference>
<dbReference type="PROSITE" id="PS50011">
    <property type="entry name" value="PROTEIN_KINASE_DOM"/>
    <property type="match status" value="1"/>
</dbReference>
<keyword evidence="3" id="KW-0418">Kinase</keyword>
<dbReference type="SUPFAM" id="SSF56112">
    <property type="entry name" value="Protein kinase-like (PK-like)"/>
    <property type="match status" value="1"/>
</dbReference>
<evidence type="ECO:0000313" key="4">
    <source>
        <dbReference type="Proteomes" id="UP000070544"/>
    </source>
</evidence>
<feature type="compositionally biased region" description="Polar residues" evidence="1">
    <location>
        <begin position="442"/>
        <end position="456"/>
    </location>
</feature>
<dbReference type="Proteomes" id="UP000070544">
    <property type="component" value="Unassembled WGS sequence"/>
</dbReference>
<dbReference type="PANTHER" id="PTHR44167:SF24">
    <property type="entry name" value="SERINE_THREONINE-PROTEIN KINASE CHK2"/>
    <property type="match status" value="1"/>
</dbReference>
<feature type="compositionally biased region" description="Low complexity" evidence="1">
    <location>
        <begin position="418"/>
        <end position="430"/>
    </location>
</feature>
<name>A0A139ADE5_GONPJ</name>
<dbReference type="OrthoDB" id="4062651at2759"/>
<dbReference type="GO" id="GO:0005737">
    <property type="term" value="C:cytoplasm"/>
    <property type="evidence" value="ECO:0007669"/>
    <property type="project" value="TreeGrafter"/>
</dbReference>
<dbReference type="Gene3D" id="1.10.510.10">
    <property type="entry name" value="Transferase(Phosphotransferase) domain 1"/>
    <property type="match status" value="1"/>
</dbReference>
<dbReference type="GO" id="GO:0044773">
    <property type="term" value="P:mitotic DNA damage checkpoint signaling"/>
    <property type="evidence" value="ECO:0007669"/>
    <property type="project" value="TreeGrafter"/>
</dbReference>
<feature type="domain" description="Protein kinase" evidence="2">
    <location>
        <begin position="20"/>
        <end position="290"/>
    </location>
</feature>
<dbReference type="STRING" id="1344416.A0A139ADE5"/>